<dbReference type="GO" id="GO:0005506">
    <property type="term" value="F:iron ion binding"/>
    <property type="evidence" value="ECO:0007669"/>
    <property type="project" value="InterPro"/>
</dbReference>
<proteinExistence type="inferred from homology"/>
<dbReference type="PANTHER" id="PTHR46206">
    <property type="entry name" value="CYTOCHROME P450"/>
    <property type="match status" value="1"/>
</dbReference>
<organism evidence="9 10">
    <name type="scientific">Lasiodiplodia theobromae</name>
    <dbReference type="NCBI Taxonomy" id="45133"/>
    <lineage>
        <taxon>Eukaryota</taxon>
        <taxon>Fungi</taxon>
        <taxon>Dikarya</taxon>
        <taxon>Ascomycota</taxon>
        <taxon>Pezizomycotina</taxon>
        <taxon>Dothideomycetes</taxon>
        <taxon>Dothideomycetes incertae sedis</taxon>
        <taxon>Botryosphaeriales</taxon>
        <taxon>Botryosphaeriaceae</taxon>
        <taxon>Lasiodiplodia</taxon>
    </lineage>
</organism>
<keyword evidence="10" id="KW-1185">Reference proteome</keyword>
<protein>
    <submittedName>
        <fullName evidence="9">Cytochrome P450 monooxygenase pyr3</fullName>
    </submittedName>
</protein>
<dbReference type="Pfam" id="PF00067">
    <property type="entry name" value="p450"/>
    <property type="match status" value="1"/>
</dbReference>
<evidence type="ECO:0000313" key="10">
    <source>
        <dbReference type="Proteomes" id="UP000325902"/>
    </source>
</evidence>
<dbReference type="GO" id="GO:0020037">
    <property type="term" value="F:heme binding"/>
    <property type="evidence" value="ECO:0007669"/>
    <property type="project" value="InterPro"/>
</dbReference>
<comment type="similarity">
    <text evidence="2">Belongs to the cytochrome P450 family.</text>
</comment>
<dbReference type="GO" id="GO:0016705">
    <property type="term" value="F:oxidoreductase activity, acting on paired donors, with incorporation or reduction of molecular oxygen"/>
    <property type="evidence" value="ECO:0007669"/>
    <property type="project" value="InterPro"/>
</dbReference>
<dbReference type="SUPFAM" id="SSF48264">
    <property type="entry name" value="Cytochrome P450"/>
    <property type="match status" value="1"/>
</dbReference>
<dbReference type="InterPro" id="IPR001128">
    <property type="entry name" value="Cyt_P450"/>
</dbReference>
<feature type="binding site" description="axial binding residue" evidence="8">
    <location>
        <position position="142"/>
    </location>
    <ligand>
        <name>heme</name>
        <dbReference type="ChEBI" id="CHEBI:30413"/>
    </ligand>
    <ligandPart>
        <name>Fe</name>
        <dbReference type="ChEBI" id="CHEBI:18248"/>
    </ligandPart>
</feature>
<dbReference type="EMBL" id="VCHE01000057">
    <property type="protein sequence ID" value="KAB2573495.1"/>
    <property type="molecule type" value="Genomic_DNA"/>
</dbReference>
<evidence type="ECO:0000256" key="2">
    <source>
        <dbReference type="ARBA" id="ARBA00010617"/>
    </source>
</evidence>
<evidence type="ECO:0000256" key="6">
    <source>
        <dbReference type="ARBA" id="ARBA00023004"/>
    </source>
</evidence>
<keyword evidence="4 8" id="KW-0479">Metal-binding</keyword>
<dbReference type="CDD" id="cd11041">
    <property type="entry name" value="CYP503A1-like"/>
    <property type="match status" value="1"/>
</dbReference>
<evidence type="ECO:0000313" key="9">
    <source>
        <dbReference type="EMBL" id="KAB2573495.1"/>
    </source>
</evidence>
<reference evidence="9 10" key="1">
    <citation type="journal article" date="2019" name="Sci. Rep.">
        <title>A multi-omics analysis of the grapevine pathogen Lasiodiplodia theobromae reveals that temperature affects the expression of virulence- and pathogenicity-related genes.</title>
        <authorList>
            <person name="Felix C."/>
            <person name="Meneses R."/>
            <person name="Goncalves M.F.M."/>
            <person name="Tilleman L."/>
            <person name="Duarte A.S."/>
            <person name="Jorrin-Novo J.V."/>
            <person name="Van de Peer Y."/>
            <person name="Deforce D."/>
            <person name="Van Nieuwerburgh F."/>
            <person name="Esteves A.C."/>
            <person name="Alves A."/>
        </authorList>
    </citation>
    <scope>NUCLEOTIDE SEQUENCE [LARGE SCALE GENOMIC DNA]</scope>
    <source>
        <strain evidence="9 10">LA-SOL3</strain>
    </source>
</reference>
<dbReference type="Gene3D" id="1.10.630.10">
    <property type="entry name" value="Cytochrome P450"/>
    <property type="match status" value="1"/>
</dbReference>
<evidence type="ECO:0000256" key="4">
    <source>
        <dbReference type="ARBA" id="ARBA00022723"/>
    </source>
</evidence>
<comment type="caution">
    <text evidence="9">The sequence shown here is derived from an EMBL/GenBank/DDBJ whole genome shotgun (WGS) entry which is preliminary data.</text>
</comment>
<dbReference type="InterPro" id="IPR036396">
    <property type="entry name" value="Cyt_P450_sf"/>
</dbReference>
<dbReference type="AlphaFoldDB" id="A0A5N5D7D8"/>
<evidence type="ECO:0000256" key="5">
    <source>
        <dbReference type="ARBA" id="ARBA00023002"/>
    </source>
</evidence>
<evidence type="ECO:0000256" key="3">
    <source>
        <dbReference type="ARBA" id="ARBA00022617"/>
    </source>
</evidence>
<gene>
    <name evidence="9" type="primary">pyr3_3</name>
    <name evidence="9" type="ORF">DBV05_g7810</name>
</gene>
<comment type="cofactor">
    <cofactor evidence="1 8">
        <name>heme</name>
        <dbReference type="ChEBI" id="CHEBI:30413"/>
    </cofactor>
</comment>
<name>A0A5N5D7D8_9PEZI</name>
<dbReference type="PRINTS" id="PR00465">
    <property type="entry name" value="EP450IV"/>
</dbReference>
<sequence length="200" mass="22836">MTLYAFMFDMLSSPEIIPDLRKEMIQVLTEDGSLTKQSLYKLKLLDSCLKESQRISNFGPTSLHRRVERPVTLSNGTHLPKGCITAFPTLVMHDPEIYGPNPLRFDGRRYLRMRQQPGQENKGQFVTTSADHFGFGHGKFACPGRFMAANVLKIMIVHLLLRYDWKLADGARKSLVESELRPDPSTAVLCKRRVSEFETF</sequence>
<keyword evidence="6 8" id="KW-0408">Iron</keyword>
<keyword evidence="7 9" id="KW-0503">Monooxygenase</keyword>
<dbReference type="InterPro" id="IPR002403">
    <property type="entry name" value="Cyt_P450_E_grp-IV"/>
</dbReference>
<accession>A0A5N5D7D8</accession>
<keyword evidence="3 8" id="KW-0349">Heme</keyword>
<evidence type="ECO:0000256" key="8">
    <source>
        <dbReference type="PIRSR" id="PIRSR602403-1"/>
    </source>
</evidence>
<dbReference type="Proteomes" id="UP000325902">
    <property type="component" value="Unassembled WGS sequence"/>
</dbReference>
<dbReference type="PANTHER" id="PTHR46206:SF2">
    <property type="entry name" value="CYTOCHROME P450 MONOOXYGENASE AUSG-RELATED"/>
    <property type="match status" value="1"/>
</dbReference>
<dbReference type="GO" id="GO:0004497">
    <property type="term" value="F:monooxygenase activity"/>
    <property type="evidence" value="ECO:0007669"/>
    <property type="project" value="UniProtKB-KW"/>
</dbReference>
<keyword evidence="5" id="KW-0560">Oxidoreductase</keyword>
<evidence type="ECO:0000256" key="1">
    <source>
        <dbReference type="ARBA" id="ARBA00001971"/>
    </source>
</evidence>
<evidence type="ECO:0000256" key="7">
    <source>
        <dbReference type="ARBA" id="ARBA00023033"/>
    </source>
</evidence>
<dbReference type="OrthoDB" id="1844152at2759"/>